<evidence type="ECO:0000256" key="2">
    <source>
        <dbReference type="SAM" id="Phobius"/>
    </source>
</evidence>
<dbReference type="AlphaFoldDB" id="A0A7S0DAQ3"/>
<keyword evidence="2" id="KW-1133">Transmembrane helix</keyword>
<organism evidence="3">
    <name type="scientific">Amorphochlora amoebiformis</name>
    <dbReference type="NCBI Taxonomy" id="1561963"/>
    <lineage>
        <taxon>Eukaryota</taxon>
        <taxon>Sar</taxon>
        <taxon>Rhizaria</taxon>
        <taxon>Cercozoa</taxon>
        <taxon>Chlorarachniophyceae</taxon>
        <taxon>Amorphochlora</taxon>
    </lineage>
</organism>
<dbReference type="EMBL" id="HBEM01014235">
    <property type="protein sequence ID" value="CAD8448989.1"/>
    <property type="molecule type" value="Transcribed_RNA"/>
</dbReference>
<feature type="region of interest" description="Disordered" evidence="1">
    <location>
        <begin position="52"/>
        <end position="134"/>
    </location>
</feature>
<keyword evidence="2" id="KW-0472">Membrane</keyword>
<name>A0A7S0DAQ3_9EUKA</name>
<feature type="transmembrane region" description="Helical" evidence="2">
    <location>
        <begin position="25"/>
        <end position="44"/>
    </location>
</feature>
<protein>
    <recommendedName>
        <fullName evidence="4">Selenoprotein S</fullName>
    </recommendedName>
</protein>
<feature type="compositionally biased region" description="Basic and acidic residues" evidence="1">
    <location>
        <begin position="58"/>
        <end position="78"/>
    </location>
</feature>
<proteinExistence type="predicted"/>
<keyword evidence="2" id="KW-0812">Transmembrane</keyword>
<sequence>MNGADGHGTSYGGGLEVLFRVLESYGWYVLLGSAFLYYVFSVCANRKSTHVVGQEPDLDNKLREARERQAQRLAEEARNNPAKTKKVNEKRERKKRKDKRRFAPDAPWIQGENMGGSNFRPDLRSRYKGRGGGG</sequence>
<evidence type="ECO:0000313" key="3">
    <source>
        <dbReference type="EMBL" id="CAD8448989.1"/>
    </source>
</evidence>
<reference evidence="3" key="1">
    <citation type="submission" date="2021-01" db="EMBL/GenBank/DDBJ databases">
        <authorList>
            <person name="Corre E."/>
            <person name="Pelletier E."/>
            <person name="Niang G."/>
            <person name="Scheremetjew M."/>
            <person name="Finn R."/>
            <person name="Kale V."/>
            <person name="Holt S."/>
            <person name="Cochrane G."/>
            <person name="Meng A."/>
            <person name="Brown T."/>
            <person name="Cohen L."/>
        </authorList>
    </citation>
    <scope>NUCLEOTIDE SEQUENCE</scope>
    <source>
        <strain evidence="3">CCMP2058</strain>
    </source>
</reference>
<evidence type="ECO:0000256" key="1">
    <source>
        <dbReference type="SAM" id="MobiDB-lite"/>
    </source>
</evidence>
<gene>
    <name evidence="3" type="ORF">LAMO00422_LOCUS9802</name>
</gene>
<accession>A0A7S0DAQ3</accession>
<evidence type="ECO:0008006" key="4">
    <source>
        <dbReference type="Google" id="ProtNLM"/>
    </source>
</evidence>